<dbReference type="Proteomes" id="UP000074072">
    <property type="component" value="Unassembled WGS sequence"/>
</dbReference>
<accession>A0A147J260</accession>
<comment type="caution">
    <text evidence="2">The sequence shown here is derived from an EMBL/GenBank/DDBJ whole genome shotgun (WGS) entry which is preliminary data.</text>
</comment>
<dbReference type="OrthoDB" id="9808276at2"/>
<evidence type="ECO:0000313" key="3">
    <source>
        <dbReference type="Proteomes" id="UP000074072"/>
    </source>
</evidence>
<keyword evidence="1" id="KW-0520">NAD</keyword>
<protein>
    <submittedName>
        <fullName evidence="2">Epimerase</fullName>
    </submittedName>
</protein>
<dbReference type="SUPFAM" id="SSF51735">
    <property type="entry name" value="NAD(P)-binding Rossmann-fold domains"/>
    <property type="match status" value="1"/>
</dbReference>
<dbReference type="PATRIC" id="fig|33051.4.peg.1186"/>
<name>A0A147J260_9SPHN</name>
<dbReference type="InterPro" id="IPR036291">
    <property type="entry name" value="NAD(P)-bd_dom_sf"/>
</dbReference>
<evidence type="ECO:0000313" key="2">
    <source>
        <dbReference type="EMBL" id="KTW02288.1"/>
    </source>
</evidence>
<dbReference type="EMBL" id="LDTE01000016">
    <property type="protein sequence ID" value="KTW02288.1"/>
    <property type="molecule type" value="Genomic_DNA"/>
</dbReference>
<dbReference type="AlphaFoldDB" id="A0A147J260"/>
<dbReference type="RefSeq" id="WP_058751473.1">
    <property type="nucleotide sequence ID" value="NZ_LDTE01000016.1"/>
</dbReference>
<dbReference type="PANTHER" id="PTHR43574">
    <property type="entry name" value="EPIMERASE-RELATED"/>
    <property type="match status" value="1"/>
</dbReference>
<gene>
    <name evidence="2" type="ORF">SB4_03785</name>
</gene>
<dbReference type="Gene3D" id="3.40.50.720">
    <property type="entry name" value="NAD(P)-binding Rossmann-like Domain"/>
    <property type="match status" value="1"/>
</dbReference>
<reference evidence="2 3" key="1">
    <citation type="journal article" date="2016" name="Front. Microbiol.">
        <title>Genomic Resource of Rice Seed Associated Bacteria.</title>
        <authorList>
            <person name="Midha S."/>
            <person name="Bansal K."/>
            <person name="Sharma S."/>
            <person name="Kumar N."/>
            <person name="Patil P.P."/>
            <person name="Chaudhry V."/>
            <person name="Patil P.B."/>
        </authorList>
    </citation>
    <scope>NUCLEOTIDE SEQUENCE [LARGE SCALE GENOMIC DNA]</scope>
    <source>
        <strain evidence="2 3">SB4</strain>
    </source>
</reference>
<proteinExistence type="predicted"/>
<evidence type="ECO:0000256" key="1">
    <source>
        <dbReference type="ARBA" id="ARBA00023027"/>
    </source>
</evidence>
<organism evidence="2 3">
    <name type="scientific">Sphingomonas sanguinis</name>
    <dbReference type="NCBI Taxonomy" id="33051"/>
    <lineage>
        <taxon>Bacteria</taxon>
        <taxon>Pseudomonadati</taxon>
        <taxon>Pseudomonadota</taxon>
        <taxon>Alphaproteobacteria</taxon>
        <taxon>Sphingomonadales</taxon>
        <taxon>Sphingomonadaceae</taxon>
        <taxon>Sphingomonas</taxon>
    </lineage>
</organism>
<sequence>MSGGRVSQLFVFGLGYAAGHLAALLEGRGWSVTGTTRDGRGGSIRFDDRERVTAEIAAATHILSSVPPEGEVDPVLVAYGERLARLDAWLGYLSSTGVYGDTGGAWVDESAAIGSGRRVARAVADADWQALGARVFRLPGIYGPGRSPIDRVRSGRSHRVGLPGQVFSRVHIADIVSGVVAGFDGPAGAYNLSDDFPCDQDAVVSYAAELAGLAPPPLVPLESLSAAARGFYGENRRVANGKAKRVLNWRPRYPDYRLGLRALSAMTSPSAVTPAPAPASSDQR</sequence>